<feature type="domain" description="N-acetyltransferase" evidence="1">
    <location>
        <begin position="3"/>
        <end position="163"/>
    </location>
</feature>
<evidence type="ECO:0000313" key="3">
    <source>
        <dbReference type="Proteomes" id="UP000029224"/>
    </source>
</evidence>
<comment type="caution">
    <text evidence="2">The sequence shown here is derived from an EMBL/GenBank/DDBJ whole genome shotgun (WGS) entry which is preliminary data.</text>
</comment>
<dbReference type="Pfam" id="PF00583">
    <property type="entry name" value="Acetyltransf_1"/>
    <property type="match status" value="1"/>
</dbReference>
<dbReference type="Gene3D" id="3.40.630.30">
    <property type="match status" value="1"/>
</dbReference>
<dbReference type="AlphaFoldDB" id="A0A090SXJ3"/>
<keyword evidence="2" id="KW-0808">Transferase</keyword>
<gene>
    <name evidence="2" type="ORF">JCM19240_5074</name>
</gene>
<keyword evidence="3" id="KW-1185">Reference proteome</keyword>
<reference evidence="2 3" key="2">
    <citation type="submission" date="2014-09" db="EMBL/GenBank/DDBJ databases">
        <authorList>
            <consortium name="NBRP consortium"/>
            <person name="Sawabe T."/>
            <person name="Meirelles P."/>
            <person name="Nakanishi M."/>
            <person name="Sayaka M."/>
            <person name="Hattori M."/>
            <person name="Ohkuma M."/>
        </authorList>
    </citation>
    <scope>NUCLEOTIDE SEQUENCE [LARGE SCALE GENOMIC DNA]</scope>
    <source>
        <strain evidence="2 3">JCM 19240</strain>
    </source>
</reference>
<dbReference type="InterPro" id="IPR051531">
    <property type="entry name" value="N-acetyltransferase"/>
</dbReference>
<dbReference type="EMBL" id="BBMT01000001">
    <property type="protein sequence ID" value="GAL31643.1"/>
    <property type="molecule type" value="Genomic_DNA"/>
</dbReference>
<name>A0A090SXJ3_9VIBR</name>
<dbReference type="PANTHER" id="PTHR43792">
    <property type="entry name" value="GNAT FAMILY, PUTATIVE (AFU_ORTHOLOGUE AFUA_3G00765)-RELATED-RELATED"/>
    <property type="match status" value="1"/>
</dbReference>
<sequence>MNVSIRPTEPKDAEGLRDLFLQPKAMRETLHLPHTTLAFWQERLNNVPVGVYSYVAELDGEIVGNIALTQSQRPRLMHSATFGLAVHDDYHGMGVGSQLIETVLDLADNWLNLLRLHIEVNTDNKAAIALYSKYGFDIEGEALCSAFRDGEYISTYYMARLKDQQ</sequence>
<dbReference type="InterPro" id="IPR016181">
    <property type="entry name" value="Acyl_CoA_acyltransferase"/>
</dbReference>
<dbReference type="Proteomes" id="UP000029224">
    <property type="component" value="Unassembled WGS sequence"/>
</dbReference>
<dbReference type="InterPro" id="IPR000182">
    <property type="entry name" value="GNAT_dom"/>
</dbReference>
<organism evidence="2 3">
    <name type="scientific">Vibrio maritimus</name>
    <dbReference type="NCBI Taxonomy" id="990268"/>
    <lineage>
        <taxon>Bacteria</taxon>
        <taxon>Pseudomonadati</taxon>
        <taxon>Pseudomonadota</taxon>
        <taxon>Gammaproteobacteria</taxon>
        <taxon>Vibrionales</taxon>
        <taxon>Vibrionaceae</taxon>
        <taxon>Vibrio</taxon>
    </lineage>
</organism>
<accession>A0A090SXJ3</accession>
<reference evidence="2 3" key="1">
    <citation type="submission" date="2014-09" db="EMBL/GenBank/DDBJ databases">
        <title>Vibrio maritimus JCM 19240. (C210) whole genome shotgun sequence.</title>
        <authorList>
            <person name="Sawabe T."/>
            <person name="Meirelles P."/>
            <person name="Nakanishi M."/>
            <person name="Sayaka M."/>
            <person name="Hattori M."/>
            <person name="Ohkuma M."/>
        </authorList>
    </citation>
    <scope>NUCLEOTIDE SEQUENCE [LARGE SCALE GENOMIC DNA]</scope>
    <source>
        <strain evidence="2 3">JCM 19240</strain>
    </source>
</reference>
<dbReference type="GO" id="GO:0016747">
    <property type="term" value="F:acyltransferase activity, transferring groups other than amino-acyl groups"/>
    <property type="evidence" value="ECO:0007669"/>
    <property type="project" value="InterPro"/>
</dbReference>
<evidence type="ECO:0000313" key="2">
    <source>
        <dbReference type="EMBL" id="GAL31643.1"/>
    </source>
</evidence>
<evidence type="ECO:0000259" key="1">
    <source>
        <dbReference type="PROSITE" id="PS51186"/>
    </source>
</evidence>
<proteinExistence type="predicted"/>
<protein>
    <submittedName>
        <fullName evidence="2">GNAT family acetyltransferase YhhY</fullName>
    </submittedName>
</protein>
<dbReference type="PROSITE" id="PS51186">
    <property type="entry name" value="GNAT"/>
    <property type="match status" value="1"/>
</dbReference>
<dbReference type="OrthoDB" id="336415at2"/>
<dbReference type="CDD" id="cd04301">
    <property type="entry name" value="NAT_SF"/>
    <property type="match status" value="1"/>
</dbReference>
<dbReference type="SUPFAM" id="SSF55729">
    <property type="entry name" value="Acyl-CoA N-acyltransferases (Nat)"/>
    <property type="match status" value="1"/>
</dbReference>